<dbReference type="AlphaFoldDB" id="A0A1E3X2I5"/>
<comment type="caution">
    <text evidence="2">The sequence shown here is derived from an EMBL/GenBank/DDBJ whole genome shotgun (WGS) entry which is preliminary data.</text>
</comment>
<evidence type="ECO:0000313" key="3">
    <source>
        <dbReference type="Proteomes" id="UP000094056"/>
    </source>
</evidence>
<dbReference type="Proteomes" id="UP000094056">
    <property type="component" value="Unassembled WGS sequence"/>
</dbReference>
<protein>
    <submittedName>
        <fullName evidence="2">Uncharacterized protein</fullName>
    </submittedName>
</protein>
<dbReference type="EMBL" id="MAYW01000354">
    <property type="protein sequence ID" value="ODS29850.1"/>
    <property type="molecule type" value="Genomic_DNA"/>
</dbReference>
<evidence type="ECO:0000256" key="1">
    <source>
        <dbReference type="SAM" id="Phobius"/>
    </source>
</evidence>
<organism evidence="2 3">
    <name type="scientific">Candidatus Scalindua rubra</name>
    <dbReference type="NCBI Taxonomy" id="1872076"/>
    <lineage>
        <taxon>Bacteria</taxon>
        <taxon>Pseudomonadati</taxon>
        <taxon>Planctomycetota</taxon>
        <taxon>Candidatus Brocadiia</taxon>
        <taxon>Candidatus Brocadiales</taxon>
        <taxon>Candidatus Scalinduaceae</taxon>
        <taxon>Candidatus Scalindua</taxon>
    </lineage>
</organism>
<keyword evidence="1" id="KW-0812">Transmembrane</keyword>
<feature type="transmembrane region" description="Helical" evidence="1">
    <location>
        <begin position="19"/>
        <end position="37"/>
    </location>
</feature>
<feature type="transmembrane region" description="Helical" evidence="1">
    <location>
        <begin position="43"/>
        <end position="61"/>
    </location>
</feature>
<accession>A0A1E3X2I5</accession>
<proteinExistence type="predicted"/>
<gene>
    <name evidence="2" type="ORF">SCARUB_05050</name>
</gene>
<evidence type="ECO:0000313" key="2">
    <source>
        <dbReference type="EMBL" id="ODS29850.1"/>
    </source>
</evidence>
<reference evidence="2 3" key="1">
    <citation type="submission" date="2016-07" db="EMBL/GenBank/DDBJ databases">
        <title>Draft genome of Scalindua rubra, obtained from a brine-seawater interface in the Red Sea, sheds light on salt adaptation in anammox bacteria.</title>
        <authorList>
            <person name="Speth D.R."/>
            <person name="Lagkouvardos I."/>
            <person name="Wang Y."/>
            <person name="Qian P.-Y."/>
            <person name="Dutilh B.E."/>
            <person name="Jetten M.S."/>
        </authorList>
    </citation>
    <scope>NUCLEOTIDE SEQUENCE [LARGE SCALE GENOMIC DNA]</scope>
    <source>
        <strain evidence="2">BSI-1</strain>
    </source>
</reference>
<name>A0A1E3X2I5_9BACT</name>
<keyword evidence="1" id="KW-1133">Transmembrane helix</keyword>
<sequence>MINNIIGLFAGQNSKKRQIGIIAGFIATSLYVLGVIDFELFKFIMYGVGFWTGWAFSAKLTKMAKKLK</sequence>
<keyword evidence="1" id="KW-0472">Membrane</keyword>